<dbReference type="PANTHER" id="PTHR31973:SF195">
    <property type="entry name" value="MUDR FAMILY TRANSPOSASE"/>
    <property type="match status" value="1"/>
</dbReference>
<evidence type="ECO:0000313" key="1">
    <source>
        <dbReference type="EMBL" id="RYQ96087.1"/>
    </source>
</evidence>
<organism evidence="1 2">
    <name type="scientific">Arachis hypogaea</name>
    <name type="common">Peanut</name>
    <dbReference type="NCBI Taxonomy" id="3818"/>
    <lineage>
        <taxon>Eukaryota</taxon>
        <taxon>Viridiplantae</taxon>
        <taxon>Streptophyta</taxon>
        <taxon>Embryophyta</taxon>
        <taxon>Tracheophyta</taxon>
        <taxon>Spermatophyta</taxon>
        <taxon>Magnoliopsida</taxon>
        <taxon>eudicotyledons</taxon>
        <taxon>Gunneridae</taxon>
        <taxon>Pentapetalae</taxon>
        <taxon>rosids</taxon>
        <taxon>fabids</taxon>
        <taxon>Fabales</taxon>
        <taxon>Fabaceae</taxon>
        <taxon>Papilionoideae</taxon>
        <taxon>50 kb inversion clade</taxon>
        <taxon>dalbergioids sensu lato</taxon>
        <taxon>Dalbergieae</taxon>
        <taxon>Pterocarpus clade</taxon>
        <taxon>Arachis</taxon>
    </lineage>
</organism>
<name>A0A444Y2D6_ARAHY</name>
<comment type="caution">
    <text evidence="1">The sequence shown here is derived from an EMBL/GenBank/DDBJ whole genome shotgun (WGS) entry which is preliminary data.</text>
</comment>
<gene>
    <name evidence="1" type="ORF">Ahy_B08g091614</name>
</gene>
<protein>
    <recommendedName>
        <fullName evidence="3">Transposase MuDR plant domain-containing protein</fullName>
    </recommendedName>
</protein>
<keyword evidence="2" id="KW-1185">Reference proteome</keyword>
<dbReference type="EMBL" id="SDMP01000018">
    <property type="protein sequence ID" value="RYQ96087.1"/>
    <property type="molecule type" value="Genomic_DNA"/>
</dbReference>
<accession>A0A444Y2D6</accession>
<evidence type="ECO:0008006" key="3">
    <source>
        <dbReference type="Google" id="ProtNLM"/>
    </source>
</evidence>
<sequence>MEFNSREAVIKTVKDYTIHRGVDYQIYEFEPMTFYVKCVQHRASCDWLIRLDSNTIAKAIRPLVVADPSIKVRSVIADIQSKFNYTISYCKAWLVKQKVVKNIFGGWEASYEALPIWFEAMVAKEPSAAVEYGTLPCYHGDELAQDVRVLNRVFWSFYPYIRAFRHCKSIVQVDGAHFNNNIVLIAFVIIEGATLDAWFFFLRHLQTHVVTRDEFKAPFMQKLVVNIGYSKTRDKYEMRYQWLHARGEAYTWWLDRIPCQWHDLAYDGGHRWGHMTTNLGAHNLPVTALVKVTFYRLNELFTRKRAKAESRIRAGHLFSESVTKKIQAKSDRCWKHYGELLW</sequence>
<dbReference type="Proteomes" id="UP000289738">
    <property type="component" value="Chromosome B08"/>
</dbReference>
<dbReference type="AlphaFoldDB" id="A0A444Y2D6"/>
<dbReference type="PANTHER" id="PTHR31973">
    <property type="entry name" value="POLYPROTEIN, PUTATIVE-RELATED"/>
    <property type="match status" value="1"/>
</dbReference>
<proteinExistence type="predicted"/>
<reference evidence="1 2" key="1">
    <citation type="submission" date="2019-01" db="EMBL/GenBank/DDBJ databases">
        <title>Sequencing of cultivated peanut Arachis hypogaea provides insights into genome evolution and oil improvement.</title>
        <authorList>
            <person name="Chen X."/>
        </authorList>
    </citation>
    <scope>NUCLEOTIDE SEQUENCE [LARGE SCALE GENOMIC DNA]</scope>
    <source>
        <strain evidence="2">cv. Fuhuasheng</strain>
        <tissue evidence="1">Leaves</tissue>
    </source>
</reference>
<evidence type="ECO:0000313" key="2">
    <source>
        <dbReference type="Proteomes" id="UP000289738"/>
    </source>
</evidence>
<dbReference type="STRING" id="3818.A0A444Y2D6"/>